<sequence length="94" mass="10615">MICFPLKCSLFVSHRHTKIENFGEIKQKFVNKTYKCYKIGKMISQIGITSPLQQARETLVVRAMAKRSGVDTNHVTAKQTSRASCDDIVTVQNP</sequence>
<gene>
    <name evidence="1" type="ORF">EUGRSUZ_A00712</name>
</gene>
<protein>
    <submittedName>
        <fullName evidence="1">Uncharacterized protein</fullName>
    </submittedName>
</protein>
<dbReference type="EMBL" id="KK198753">
    <property type="protein sequence ID" value="KCW88323.1"/>
    <property type="molecule type" value="Genomic_DNA"/>
</dbReference>
<reference evidence="1" key="1">
    <citation type="submission" date="2013-07" db="EMBL/GenBank/DDBJ databases">
        <title>The genome of Eucalyptus grandis.</title>
        <authorList>
            <person name="Schmutz J."/>
            <person name="Hayes R."/>
            <person name="Myburg A."/>
            <person name="Tuskan G."/>
            <person name="Grattapaglia D."/>
            <person name="Rokhsar D.S."/>
        </authorList>
    </citation>
    <scope>NUCLEOTIDE SEQUENCE</scope>
    <source>
        <tissue evidence="1">Leaf extractions</tissue>
    </source>
</reference>
<accession>A0A059DC41</accession>
<evidence type="ECO:0000313" key="1">
    <source>
        <dbReference type="EMBL" id="KCW88323.1"/>
    </source>
</evidence>
<dbReference type="Gramene" id="KCW88323">
    <property type="protein sequence ID" value="KCW88323"/>
    <property type="gene ID" value="EUGRSUZ_A00712"/>
</dbReference>
<organism evidence="1">
    <name type="scientific">Eucalyptus grandis</name>
    <name type="common">Flooded gum</name>
    <dbReference type="NCBI Taxonomy" id="71139"/>
    <lineage>
        <taxon>Eukaryota</taxon>
        <taxon>Viridiplantae</taxon>
        <taxon>Streptophyta</taxon>
        <taxon>Embryophyta</taxon>
        <taxon>Tracheophyta</taxon>
        <taxon>Spermatophyta</taxon>
        <taxon>Magnoliopsida</taxon>
        <taxon>eudicotyledons</taxon>
        <taxon>Gunneridae</taxon>
        <taxon>Pentapetalae</taxon>
        <taxon>rosids</taxon>
        <taxon>malvids</taxon>
        <taxon>Myrtales</taxon>
        <taxon>Myrtaceae</taxon>
        <taxon>Myrtoideae</taxon>
        <taxon>Eucalypteae</taxon>
        <taxon>Eucalyptus</taxon>
    </lineage>
</organism>
<proteinExistence type="predicted"/>
<dbReference type="InParanoid" id="A0A059DC41"/>
<name>A0A059DC41_EUCGR</name>
<dbReference type="AlphaFoldDB" id="A0A059DC41"/>